<evidence type="ECO:0000256" key="1">
    <source>
        <dbReference type="SAM" id="Phobius"/>
    </source>
</evidence>
<accession>A0A940P7Q1</accession>
<comment type="caution">
    <text evidence="2">The sequence shown here is derived from an EMBL/GenBank/DDBJ whole genome shotgun (WGS) entry which is preliminary data.</text>
</comment>
<dbReference type="EMBL" id="JAEEGA010000005">
    <property type="protein sequence ID" value="MBP1041236.1"/>
    <property type="molecule type" value="Genomic_DNA"/>
</dbReference>
<protein>
    <submittedName>
        <fullName evidence="2">Uncharacterized protein</fullName>
    </submittedName>
</protein>
<gene>
    <name evidence="2" type="ORF">I6N95_09480</name>
</gene>
<evidence type="ECO:0000313" key="2">
    <source>
        <dbReference type="EMBL" id="MBP1041236.1"/>
    </source>
</evidence>
<dbReference type="AlphaFoldDB" id="A0A940P7Q1"/>
<name>A0A940P7Q1_9ENTE</name>
<proteinExistence type="predicted"/>
<reference evidence="2" key="1">
    <citation type="submission" date="2020-12" db="EMBL/GenBank/DDBJ databases">
        <title>Vagococcus allomyrinae sp. nov. and Enterococcus lavae sp. nov., isolated from the larvae of Allomyrina dichotoma.</title>
        <authorList>
            <person name="Lee S.D."/>
        </authorList>
    </citation>
    <scope>NUCLEOTIDE SEQUENCE</scope>
    <source>
        <strain evidence="2">BWB3-3</strain>
    </source>
</reference>
<evidence type="ECO:0000313" key="3">
    <source>
        <dbReference type="Proteomes" id="UP000674938"/>
    </source>
</evidence>
<feature type="transmembrane region" description="Helical" evidence="1">
    <location>
        <begin position="6"/>
        <end position="24"/>
    </location>
</feature>
<sequence length="52" mass="6073">MSILDFIFETGNMVFLSVILFFVIRSAVKRAIIEAKVDETELINKLKKERQK</sequence>
<keyword evidence="1" id="KW-0812">Transmembrane</keyword>
<organism evidence="2 3">
    <name type="scientific">Vagococcus allomyrinae</name>
    <dbReference type="NCBI Taxonomy" id="2794353"/>
    <lineage>
        <taxon>Bacteria</taxon>
        <taxon>Bacillati</taxon>
        <taxon>Bacillota</taxon>
        <taxon>Bacilli</taxon>
        <taxon>Lactobacillales</taxon>
        <taxon>Enterococcaceae</taxon>
        <taxon>Vagococcus</taxon>
    </lineage>
</organism>
<keyword evidence="3" id="KW-1185">Reference proteome</keyword>
<keyword evidence="1" id="KW-0472">Membrane</keyword>
<dbReference type="Proteomes" id="UP000674938">
    <property type="component" value="Unassembled WGS sequence"/>
</dbReference>
<keyword evidence="1" id="KW-1133">Transmembrane helix</keyword>
<dbReference type="RefSeq" id="WP_209526988.1">
    <property type="nucleotide sequence ID" value="NZ_JAEEGA010000005.1"/>
</dbReference>